<name>A0A1H8YQH2_9PSEU</name>
<dbReference type="Proteomes" id="UP000198582">
    <property type="component" value="Unassembled WGS sequence"/>
</dbReference>
<dbReference type="RefSeq" id="WP_177231856.1">
    <property type="nucleotide sequence ID" value="NZ_FOEF01000042.1"/>
</dbReference>
<organism evidence="1 2">
    <name type="scientific">Amycolatopsis saalfeldensis</name>
    <dbReference type="NCBI Taxonomy" id="394193"/>
    <lineage>
        <taxon>Bacteria</taxon>
        <taxon>Bacillati</taxon>
        <taxon>Actinomycetota</taxon>
        <taxon>Actinomycetes</taxon>
        <taxon>Pseudonocardiales</taxon>
        <taxon>Pseudonocardiaceae</taxon>
        <taxon>Amycolatopsis</taxon>
    </lineage>
</organism>
<accession>A0A1H8YQH2</accession>
<evidence type="ECO:0000313" key="2">
    <source>
        <dbReference type="Proteomes" id="UP000198582"/>
    </source>
</evidence>
<evidence type="ECO:0000313" key="1">
    <source>
        <dbReference type="EMBL" id="SEP54292.1"/>
    </source>
</evidence>
<sequence>MATRQNLLKPGLENLASEEGIDGSALLSAWRVHLAGGAVRAYEYLTSAR</sequence>
<protein>
    <submittedName>
        <fullName evidence="1">Uncharacterized protein</fullName>
    </submittedName>
</protein>
<dbReference type="AlphaFoldDB" id="A0A1H8YQH2"/>
<dbReference type="EMBL" id="FOEF01000042">
    <property type="protein sequence ID" value="SEP54292.1"/>
    <property type="molecule type" value="Genomic_DNA"/>
</dbReference>
<keyword evidence="2" id="KW-1185">Reference proteome</keyword>
<gene>
    <name evidence="1" type="ORF">SAMN04489732_14216</name>
</gene>
<reference evidence="1 2" key="1">
    <citation type="submission" date="2016-10" db="EMBL/GenBank/DDBJ databases">
        <authorList>
            <person name="de Groot N.N."/>
        </authorList>
    </citation>
    <scope>NUCLEOTIDE SEQUENCE [LARGE SCALE GENOMIC DNA]</scope>
    <source>
        <strain evidence="1 2">DSM 44993</strain>
    </source>
</reference>
<proteinExistence type="predicted"/>